<sequence>MAKNELKEGQNRLLCEKILNESWSKVEKYTEEIKAALEKGKLSEKDLVLIKLAARAFVQRAMMEKADSVALFGVDLYNTSPCGLNTKDDCPCDRKECLLVE</sequence>
<name>A0A0F8XLY6_9ZZZZ</name>
<comment type="caution">
    <text evidence="1">The sequence shown here is derived from an EMBL/GenBank/DDBJ whole genome shotgun (WGS) entry which is preliminary data.</text>
</comment>
<dbReference type="EMBL" id="LAZR01058411">
    <property type="protein sequence ID" value="KKK69948.1"/>
    <property type="molecule type" value="Genomic_DNA"/>
</dbReference>
<reference evidence="1" key="1">
    <citation type="journal article" date="2015" name="Nature">
        <title>Complex archaea that bridge the gap between prokaryotes and eukaryotes.</title>
        <authorList>
            <person name="Spang A."/>
            <person name="Saw J.H."/>
            <person name="Jorgensen S.L."/>
            <person name="Zaremba-Niedzwiedzka K."/>
            <person name="Martijn J."/>
            <person name="Lind A.E."/>
            <person name="van Eijk R."/>
            <person name="Schleper C."/>
            <person name="Guy L."/>
            <person name="Ettema T.J."/>
        </authorList>
    </citation>
    <scope>NUCLEOTIDE SEQUENCE</scope>
</reference>
<proteinExistence type="predicted"/>
<organism evidence="1">
    <name type="scientific">marine sediment metagenome</name>
    <dbReference type="NCBI Taxonomy" id="412755"/>
    <lineage>
        <taxon>unclassified sequences</taxon>
        <taxon>metagenomes</taxon>
        <taxon>ecological metagenomes</taxon>
    </lineage>
</organism>
<dbReference type="AlphaFoldDB" id="A0A0F8XLY6"/>
<accession>A0A0F8XLY6</accession>
<protein>
    <submittedName>
        <fullName evidence="1">Uncharacterized protein</fullName>
    </submittedName>
</protein>
<evidence type="ECO:0000313" key="1">
    <source>
        <dbReference type="EMBL" id="KKK69948.1"/>
    </source>
</evidence>
<gene>
    <name evidence="1" type="ORF">LCGC14_2928920</name>
</gene>